<keyword evidence="1" id="KW-0695">RNA-directed DNA polymerase</keyword>
<name>A0A0A8YRM2_ARUDO</name>
<evidence type="ECO:0000313" key="2">
    <source>
        <dbReference type="EMBL" id="JAD25037.1"/>
    </source>
</evidence>
<keyword evidence="1" id="KW-0808">Transferase</keyword>
<accession>A0A0A8YRM2</accession>
<dbReference type="PANTHER" id="PTHR12066">
    <property type="entry name" value="TELOMERASE REVERSE TRANSCRIPTASE"/>
    <property type="match status" value="1"/>
</dbReference>
<keyword evidence="1" id="KW-0479">Metal-binding</keyword>
<dbReference type="AlphaFoldDB" id="A0A0A8YRM2"/>
<dbReference type="InterPro" id="IPR003545">
    <property type="entry name" value="Telomerase_RT"/>
</dbReference>
<comment type="subcellular location">
    <subcellularLocation>
        <location evidence="1">Nucleus</location>
    </subcellularLocation>
    <subcellularLocation>
        <location evidence="1">Chromosome</location>
        <location evidence="1">Telomere</location>
    </subcellularLocation>
</comment>
<keyword evidence="1" id="KW-0779">Telomere</keyword>
<dbReference type="GO" id="GO:0000781">
    <property type="term" value="C:chromosome, telomeric region"/>
    <property type="evidence" value="ECO:0007669"/>
    <property type="project" value="UniProtKB-SubCell"/>
</dbReference>
<dbReference type="GO" id="GO:0070034">
    <property type="term" value="F:telomerase RNA binding"/>
    <property type="evidence" value="ECO:0007669"/>
    <property type="project" value="TreeGrafter"/>
</dbReference>
<proteinExistence type="inferred from homology"/>
<dbReference type="GO" id="GO:0042162">
    <property type="term" value="F:telomeric DNA binding"/>
    <property type="evidence" value="ECO:0007669"/>
    <property type="project" value="TreeGrafter"/>
</dbReference>
<dbReference type="GO" id="GO:0007004">
    <property type="term" value="P:telomere maintenance via telomerase"/>
    <property type="evidence" value="ECO:0007669"/>
    <property type="project" value="TreeGrafter"/>
</dbReference>
<keyword evidence="1" id="KW-0460">Magnesium</keyword>
<organism evidence="2">
    <name type="scientific">Arundo donax</name>
    <name type="common">Giant reed</name>
    <name type="synonym">Donax arundinaceus</name>
    <dbReference type="NCBI Taxonomy" id="35708"/>
    <lineage>
        <taxon>Eukaryota</taxon>
        <taxon>Viridiplantae</taxon>
        <taxon>Streptophyta</taxon>
        <taxon>Embryophyta</taxon>
        <taxon>Tracheophyta</taxon>
        <taxon>Spermatophyta</taxon>
        <taxon>Magnoliopsida</taxon>
        <taxon>Liliopsida</taxon>
        <taxon>Poales</taxon>
        <taxon>Poaceae</taxon>
        <taxon>PACMAD clade</taxon>
        <taxon>Arundinoideae</taxon>
        <taxon>Arundineae</taxon>
        <taxon>Arundo</taxon>
    </lineage>
</organism>
<dbReference type="GO" id="GO:0003720">
    <property type="term" value="F:telomerase activity"/>
    <property type="evidence" value="ECO:0007669"/>
    <property type="project" value="InterPro"/>
</dbReference>
<comment type="catalytic activity">
    <reaction evidence="1">
        <text>DNA(n) + a 2'-deoxyribonucleoside 5'-triphosphate = DNA(n+1) + diphosphate</text>
        <dbReference type="Rhea" id="RHEA:22508"/>
        <dbReference type="Rhea" id="RHEA-COMP:17339"/>
        <dbReference type="Rhea" id="RHEA-COMP:17340"/>
        <dbReference type="ChEBI" id="CHEBI:33019"/>
        <dbReference type="ChEBI" id="CHEBI:61560"/>
        <dbReference type="ChEBI" id="CHEBI:173112"/>
        <dbReference type="EC" id="2.7.7.49"/>
    </reaction>
</comment>
<dbReference type="GO" id="GO:0000333">
    <property type="term" value="C:telomerase catalytic core complex"/>
    <property type="evidence" value="ECO:0007669"/>
    <property type="project" value="TreeGrafter"/>
</dbReference>
<keyword evidence="1" id="KW-0539">Nucleus</keyword>
<evidence type="ECO:0000256" key="1">
    <source>
        <dbReference type="RuleBase" id="RU365061"/>
    </source>
</evidence>
<dbReference type="PANTHER" id="PTHR12066:SF0">
    <property type="entry name" value="TELOMERASE REVERSE TRANSCRIPTASE"/>
    <property type="match status" value="1"/>
</dbReference>
<keyword evidence="1" id="KW-0158">Chromosome</keyword>
<dbReference type="GO" id="GO:0046872">
    <property type="term" value="F:metal ion binding"/>
    <property type="evidence" value="ECO:0007669"/>
    <property type="project" value="UniProtKB-KW"/>
</dbReference>
<protein>
    <recommendedName>
        <fullName evidence="1">Telomerase reverse transcriptase</fullName>
        <ecNumber evidence="1">2.7.7.49</ecNumber>
    </recommendedName>
    <alternativeName>
        <fullName evidence="1">Telomerase catalytic subunit</fullName>
    </alternativeName>
</protein>
<comment type="similarity">
    <text evidence="1">Belongs to the reverse transcriptase family. Telomerase subfamily.</text>
</comment>
<reference evidence="2" key="2">
    <citation type="journal article" date="2015" name="Data Brief">
        <title>Shoot transcriptome of the giant reed, Arundo donax.</title>
        <authorList>
            <person name="Barrero R.A."/>
            <person name="Guerrero F.D."/>
            <person name="Moolhuijzen P."/>
            <person name="Goolsby J.A."/>
            <person name="Tidwell J."/>
            <person name="Bellgard S.E."/>
            <person name="Bellgard M.I."/>
        </authorList>
    </citation>
    <scope>NUCLEOTIDE SEQUENCE</scope>
    <source>
        <tissue evidence="2">Shoot tissue taken approximately 20 cm above the soil surface</tissue>
    </source>
</reference>
<sequence length="136" mass="15549">MADRSCTTKNVLSSGCREGGQARCISELVSSSSWDILLHRIGDLLMCYILRHSSIFLPVKKSDLFQVTGPRLNVVLQKPISASSMAKKSTTCVHERKMPLVLRVAWRRDSAKHIWRHLRQQFKFGALSSRYQYLEV</sequence>
<keyword evidence="1" id="KW-0548">Nucleotidyltransferase</keyword>
<comment type="function">
    <text evidence="1">Telomerase is a ribonucleoprotein enzyme essential for the replication of chromosome termini in most eukaryotes. It elongates telomeres. It is a reverse transcriptase that adds simple sequence repeats to chromosome ends by copying a template sequence within the RNA component of the enzyme.</text>
</comment>
<dbReference type="EMBL" id="GBRH01272858">
    <property type="protein sequence ID" value="JAD25037.1"/>
    <property type="molecule type" value="Transcribed_RNA"/>
</dbReference>
<reference evidence="2" key="1">
    <citation type="submission" date="2014-09" db="EMBL/GenBank/DDBJ databases">
        <authorList>
            <person name="Magalhaes I.L.F."/>
            <person name="Oliveira U."/>
            <person name="Santos F.R."/>
            <person name="Vidigal T.H.D.A."/>
            <person name="Brescovit A.D."/>
            <person name="Santos A.J."/>
        </authorList>
    </citation>
    <scope>NUCLEOTIDE SEQUENCE</scope>
    <source>
        <tissue evidence="2">Shoot tissue taken approximately 20 cm above the soil surface</tissue>
    </source>
</reference>
<dbReference type="EC" id="2.7.7.49" evidence="1"/>